<gene>
    <name evidence="2" type="ORF">P8627_15670</name>
</gene>
<evidence type="ECO:0000313" key="2">
    <source>
        <dbReference type="EMBL" id="WGH78438.1"/>
    </source>
</evidence>
<dbReference type="RefSeq" id="WP_279965189.1">
    <property type="nucleotide sequence ID" value="NZ_CP122537.1"/>
</dbReference>
<dbReference type="SUPFAM" id="SSF53474">
    <property type="entry name" value="alpha/beta-Hydrolases"/>
    <property type="match status" value="1"/>
</dbReference>
<dbReference type="InterPro" id="IPR051049">
    <property type="entry name" value="Dienelactone_hydrolase-like"/>
</dbReference>
<dbReference type="EMBL" id="CP122537">
    <property type="protein sequence ID" value="WGH78438.1"/>
    <property type="molecule type" value="Genomic_DNA"/>
</dbReference>
<dbReference type="PANTHER" id="PTHR46623">
    <property type="entry name" value="CARBOXYMETHYLENEBUTENOLIDASE-RELATED"/>
    <property type="match status" value="1"/>
</dbReference>
<name>A0ABY8LDI1_9RHOB</name>
<keyword evidence="2" id="KW-0378">Hydrolase</keyword>
<dbReference type="Pfam" id="PF01738">
    <property type="entry name" value="DLH"/>
    <property type="match status" value="1"/>
</dbReference>
<organism evidence="2 3">
    <name type="scientific">Jannaschia ovalis</name>
    <dbReference type="NCBI Taxonomy" id="3038773"/>
    <lineage>
        <taxon>Bacteria</taxon>
        <taxon>Pseudomonadati</taxon>
        <taxon>Pseudomonadota</taxon>
        <taxon>Alphaproteobacteria</taxon>
        <taxon>Rhodobacterales</taxon>
        <taxon>Roseobacteraceae</taxon>
        <taxon>Jannaschia</taxon>
    </lineage>
</organism>
<protein>
    <submittedName>
        <fullName evidence="2">Dienelactone hydrolase family protein</fullName>
    </submittedName>
</protein>
<keyword evidence="3" id="KW-1185">Reference proteome</keyword>
<dbReference type="Proteomes" id="UP001243420">
    <property type="component" value="Chromosome"/>
</dbReference>
<sequence length="211" mass="22873">MERIAPDGTALGAVLVIHSWWGLTDSFRDYGAALARQGFVVGLADLFDGRTARTQAAARALRAAPRRVPIYRRLEACLTDLRHAAPGAGLAVAGFSMGGHWAVWLAQRAEYDLSAAILYYAARGGDFGRSTARFLAHFAAEDPWVRPAARQRMERAIAAAGRPYRAFDYPDTGHWFAESARPADYRSEAARLALRRDAAFLRAALGPGAGA</sequence>
<evidence type="ECO:0000313" key="3">
    <source>
        <dbReference type="Proteomes" id="UP001243420"/>
    </source>
</evidence>
<evidence type="ECO:0000259" key="1">
    <source>
        <dbReference type="Pfam" id="PF01738"/>
    </source>
</evidence>
<dbReference type="GO" id="GO:0016787">
    <property type="term" value="F:hydrolase activity"/>
    <property type="evidence" value="ECO:0007669"/>
    <property type="project" value="UniProtKB-KW"/>
</dbReference>
<dbReference type="InterPro" id="IPR029058">
    <property type="entry name" value="AB_hydrolase_fold"/>
</dbReference>
<proteinExistence type="predicted"/>
<dbReference type="PANTHER" id="PTHR46623:SF6">
    <property type="entry name" value="ALPHA_BETA-HYDROLASES SUPERFAMILY PROTEIN"/>
    <property type="match status" value="1"/>
</dbReference>
<reference evidence="2 3" key="1">
    <citation type="submission" date="2023-04" db="EMBL/GenBank/DDBJ databases">
        <title>Jannaschia ovalis sp. nov., a marine bacterium isolated from sea tidal flat.</title>
        <authorList>
            <person name="Kwon D.Y."/>
            <person name="Kim J.-J."/>
        </authorList>
    </citation>
    <scope>NUCLEOTIDE SEQUENCE [LARGE SCALE GENOMIC DNA]</scope>
    <source>
        <strain evidence="2 3">GRR-S6-38</strain>
    </source>
</reference>
<dbReference type="InterPro" id="IPR002925">
    <property type="entry name" value="Dienelactn_hydro"/>
</dbReference>
<accession>A0ABY8LDI1</accession>
<dbReference type="Gene3D" id="3.40.50.1820">
    <property type="entry name" value="alpha/beta hydrolase"/>
    <property type="match status" value="1"/>
</dbReference>
<feature type="domain" description="Dienelactone hydrolase" evidence="1">
    <location>
        <begin position="6"/>
        <end position="203"/>
    </location>
</feature>